<evidence type="ECO:0000313" key="4">
    <source>
        <dbReference type="EMBL" id="PSK41264.1"/>
    </source>
</evidence>
<name>A0A2P7YZ69_9ASCO</name>
<dbReference type="PANTHER" id="PTHR10980:SF3">
    <property type="entry name" value="LD16419P"/>
    <property type="match status" value="1"/>
</dbReference>
<dbReference type="InterPro" id="IPR014756">
    <property type="entry name" value="Ig_E-set"/>
</dbReference>
<dbReference type="AlphaFoldDB" id="A0A2P7YZ69"/>
<reference evidence="4 5" key="1">
    <citation type="submission" date="2018-03" db="EMBL/GenBank/DDBJ databases">
        <title>Candida pseudohaemulonii genome assembly and annotation.</title>
        <authorList>
            <person name="Munoz J.F."/>
            <person name="Gade L.G."/>
            <person name="Chow N.A."/>
            <person name="Litvintseva A.P."/>
            <person name="Loparev V.N."/>
            <person name="Cuomo C.A."/>
        </authorList>
    </citation>
    <scope>NUCLEOTIDE SEQUENCE [LARGE SCALE GENOMIC DNA]</scope>
    <source>
        <strain evidence="4 5">B12108</strain>
    </source>
</reference>
<dbReference type="RefSeq" id="XP_024715963.1">
    <property type="nucleotide sequence ID" value="XM_024856364.1"/>
</dbReference>
<dbReference type="GeneID" id="36564333"/>
<dbReference type="GO" id="GO:0005094">
    <property type="term" value="F:Rho GDP-dissociation inhibitor activity"/>
    <property type="evidence" value="ECO:0007669"/>
    <property type="project" value="InterPro"/>
</dbReference>
<proteinExistence type="inferred from homology"/>
<dbReference type="GO" id="GO:0007266">
    <property type="term" value="P:Rho protein signal transduction"/>
    <property type="evidence" value="ECO:0007669"/>
    <property type="project" value="InterPro"/>
</dbReference>
<dbReference type="Gene3D" id="2.70.50.30">
    <property type="entry name" value="Coagulation Factor XIII, subunit A, domain 1"/>
    <property type="match status" value="1"/>
</dbReference>
<dbReference type="OrthoDB" id="1683373at2759"/>
<gene>
    <name evidence="4" type="ORF">C7M61_000941</name>
</gene>
<dbReference type="STRING" id="418784.A0A2P7YZ69"/>
<protein>
    <recommendedName>
        <fullName evidence="6">Rho GDP-dissociation inhibitor</fullName>
    </recommendedName>
</protein>
<keyword evidence="5" id="KW-1185">Reference proteome</keyword>
<evidence type="ECO:0000256" key="1">
    <source>
        <dbReference type="ARBA" id="ARBA00004496"/>
    </source>
</evidence>
<evidence type="ECO:0000313" key="5">
    <source>
        <dbReference type="Proteomes" id="UP000241107"/>
    </source>
</evidence>
<dbReference type="GO" id="GO:0005829">
    <property type="term" value="C:cytosol"/>
    <property type="evidence" value="ECO:0007669"/>
    <property type="project" value="TreeGrafter"/>
</dbReference>
<sequence>MGKHHDDLEIIKFIINFEDGSLRDVPVSDVDEVIVSIPEGTVYQMTIVFQVSNRTLKNLKYKQVVRKGGIPLKTKELYIGDEFAPSEEYHTKQFEKDTTPAGFLYRGTFPSTSTYFAGDEELFTSDWTLEVTKKA</sequence>
<dbReference type="SUPFAM" id="SSF81296">
    <property type="entry name" value="E set domains"/>
    <property type="match status" value="1"/>
</dbReference>
<keyword evidence="3" id="KW-0963">Cytoplasm</keyword>
<dbReference type="Proteomes" id="UP000241107">
    <property type="component" value="Unassembled WGS sequence"/>
</dbReference>
<comment type="subcellular location">
    <subcellularLocation>
        <location evidence="1">Cytoplasm</location>
    </subcellularLocation>
</comment>
<evidence type="ECO:0000256" key="3">
    <source>
        <dbReference type="ARBA" id="ARBA00022490"/>
    </source>
</evidence>
<comment type="caution">
    <text evidence="4">The sequence shown here is derived from an EMBL/GenBank/DDBJ whole genome shotgun (WGS) entry which is preliminary data.</text>
</comment>
<accession>A0A2P7YZ69</accession>
<organism evidence="4 5">
    <name type="scientific">Candidozyma pseudohaemuli</name>
    <dbReference type="NCBI Taxonomy" id="418784"/>
    <lineage>
        <taxon>Eukaryota</taxon>
        <taxon>Fungi</taxon>
        <taxon>Dikarya</taxon>
        <taxon>Ascomycota</taxon>
        <taxon>Saccharomycotina</taxon>
        <taxon>Pichiomycetes</taxon>
        <taxon>Metschnikowiaceae</taxon>
        <taxon>Candidozyma</taxon>
    </lineage>
</organism>
<dbReference type="VEuPathDB" id="FungiDB:C7M61_000941"/>
<comment type="similarity">
    <text evidence="2">Belongs to the Rho GDI family.</text>
</comment>
<dbReference type="GO" id="GO:0016020">
    <property type="term" value="C:membrane"/>
    <property type="evidence" value="ECO:0007669"/>
    <property type="project" value="TreeGrafter"/>
</dbReference>
<dbReference type="PANTHER" id="PTHR10980">
    <property type="entry name" value="RHO GDP-DISSOCIATION INHIBITOR"/>
    <property type="match status" value="1"/>
</dbReference>
<dbReference type="InterPro" id="IPR000406">
    <property type="entry name" value="Rho_GDI"/>
</dbReference>
<dbReference type="Pfam" id="PF02115">
    <property type="entry name" value="Rho_GDI"/>
    <property type="match status" value="1"/>
</dbReference>
<evidence type="ECO:0000256" key="2">
    <source>
        <dbReference type="ARBA" id="ARBA00009758"/>
    </source>
</evidence>
<dbReference type="InterPro" id="IPR024792">
    <property type="entry name" value="RhoGDI_dom_sf"/>
</dbReference>
<evidence type="ECO:0008006" key="6">
    <source>
        <dbReference type="Google" id="ProtNLM"/>
    </source>
</evidence>
<dbReference type="EMBL" id="PYFQ01000001">
    <property type="protein sequence ID" value="PSK41264.1"/>
    <property type="molecule type" value="Genomic_DNA"/>
</dbReference>